<dbReference type="EMBL" id="CAJNOQ010010793">
    <property type="protein sequence ID" value="CAF1261163.1"/>
    <property type="molecule type" value="Genomic_DNA"/>
</dbReference>
<dbReference type="EMBL" id="CAJOBC010018822">
    <property type="protein sequence ID" value="CAF4039082.1"/>
    <property type="molecule type" value="Genomic_DNA"/>
</dbReference>
<evidence type="ECO:0000313" key="3">
    <source>
        <dbReference type="Proteomes" id="UP000663829"/>
    </source>
</evidence>
<dbReference type="AlphaFoldDB" id="A0A815B011"/>
<dbReference type="Proteomes" id="UP000681722">
    <property type="component" value="Unassembled WGS sequence"/>
</dbReference>
<comment type="caution">
    <text evidence="1">The sequence shown here is derived from an EMBL/GenBank/DDBJ whole genome shotgun (WGS) entry which is preliminary data.</text>
</comment>
<protein>
    <submittedName>
        <fullName evidence="1">Uncharacterized protein</fullName>
    </submittedName>
</protein>
<proteinExistence type="predicted"/>
<organism evidence="1 3">
    <name type="scientific">Didymodactylos carnosus</name>
    <dbReference type="NCBI Taxonomy" id="1234261"/>
    <lineage>
        <taxon>Eukaryota</taxon>
        <taxon>Metazoa</taxon>
        <taxon>Spiralia</taxon>
        <taxon>Gnathifera</taxon>
        <taxon>Rotifera</taxon>
        <taxon>Eurotatoria</taxon>
        <taxon>Bdelloidea</taxon>
        <taxon>Philodinida</taxon>
        <taxon>Philodinidae</taxon>
        <taxon>Didymodactylos</taxon>
    </lineage>
</organism>
<evidence type="ECO:0000313" key="1">
    <source>
        <dbReference type="EMBL" id="CAF1261163.1"/>
    </source>
</evidence>
<dbReference type="Proteomes" id="UP000663829">
    <property type="component" value="Unassembled WGS sequence"/>
</dbReference>
<dbReference type="OrthoDB" id="10052197at2759"/>
<sequence>MPTVQPPYVYINLAKVINETEPLDSSDNTEYSGIQIPKFTTTNDVLFLTENDDRLYHNDPPTILTSHISELPQYIYNLQQLIAKKTEIIFKNI</sequence>
<name>A0A815B011_9BILA</name>
<gene>
    <name evidence="1" type="ORF">GPM918_LOCUS26611</name>
    <name evidence="2" type="ORF">SRO942_LOCUS26801</name>
</gene>
<reference evidence="1" key="1">
    <citation type="submission" date="2021-02" db="EMBL/GenBank/DDBJ databases">
        <authorList>
            <person name="Nowell W R."/>
        </authorList>
    </citation>
    <scope>NUCLEOTIDE SEQUENCE</scope>
</reference>
<accession>A0A815B011</accession>
<keyword evidence="3" id="KW-1185">Reference proteome</keyword>
<evidence type="ECO:0000313" key="2">
    <source>
        <dbReference type="EMBL" id="CAF4039082.1"/>
    </source>
</evidence>